<dbReference type="Proteomes" id="UP001186944">
    <property type="component" value="Unassembled WGS sequence"/>
</dbReference>
<comment type="caution">
    <text evidence="2">The sequence shown here is derived from an EMBL/GenBank/DDBJ whole genome shotgun (WGS) entry which is preliminary data.</text>
</comment>
<dbReference type="EMBL" id="VSWD01000006">
    <property type="protein sequence ID" value="KAK3100713.1"/>
    <property type="molecule type" value="Genomic_DNA"/>
</dbReference>
<organism evidence="2 3">
    <name type="scientific">Pinctada imbricata</name>
    <name type="common">Atlantic pearl-oyster</name>
    <name type="synonym">Pinctada martensii</name>
    <dbReference type="NCBI Taxonomy" id="66713"/>
    <lineage>
        <taxon>Eukaryota</taxon>
        <taxon>Metazoa</taxon>
        <taxon>Spiralia</taxon>
        <taxon>Lophotrochozoa</taxon>
        <taxon>Mollusca</taxon>
        <taxon>Bivalvia</taxon>
        <taxon>Autobranchia</taxon>
        <taxon>Pteriomorphia</taxon>
        <taxon>Pterioida</taxon>
        <taxon>Pterioidea</taxon>
        <taxon>Pteriidae</taxon>
        <taxon>Pinctada</taxon>
    </lineage>
</organism>
<dbReference type="InterPro" id="IPR057191">
    <property type="entry name" value="DUF7869"/>
</dbReference>
<feature type="domain" description="DUF7869" evidence="1">
    <location>
        <begin position="141"/>
        <end position="322"/>
    </location>
</feature>
<evidence type="ECO:0000313" key="2">
    <source>
        <dbReference type="EMBL" id="KAK3100713.1"/>
    </source>
</evidence>
<gene>
    <name evidence="2" type="ORF">FSP39_024137</name>
</gene>
<protein>
    <recommendedName>
        <fullName evidence="1">DUF7869 domain-containing protein</fullName>
    </recommendedName>
</protein>
<dbReference type="Pfam" id="PF25273">
    <property type="entry name" value="DUF7869"/>
    <property type="match status" value="1"/>
</dbReference>
<name>A0AA89C4H6_PINIB</name>
<dbReference type="PANTHER" id="PTHR33153:SF3">
    <property type="entry name" value="TRAFFICKING PROTEIN PARTICLE COMPLEX SUBUNIT 11 DOMAIN-CONTAINING PROTEIN"/>
    <property type="match status" value="1"/>
</dbReference>
<sequence>MPDKGVILLAYKTRKIDIYNQYVDEETEQMQRSVSKSNFYKIWQEKFPHLKIKQTNSFSKCNTCTKLDAQLQATRDPIERDEIKGLIKAHNYRQMMERKYYYSKRTQAKENKQRYMSIIIDGMDQMKTNLPHFLGRRSNDLDMANLLSTHIQGVINHGLETFTKYLDMNEYAHDSNMVINTILKELHGTSVQMSNFLPPTLYVQADNCFRENKNRYTLGFCELLIWKNIFREVHLSFLFVGHTHEDIDAGFSKIADKLRRNEAGTITRLLSLIPNTRQLRGLYDIKTWLTPYLNPVSHHTKPHHYRFYRNHENRVIAEYKGSHNSHWKQLPSTILKQIPTGIPKILKPQNFHKLNIDGLEKNIDRAKFLFSDQTQFQWWKRFLSYLKDLKADTDEQLKYAKEQARWLLPLLPKQQEGSNSDGSTQPSRIDPELHEMVDKELDEPQVRNNLVFIFIRDIPDTKH</sequence>
<evidence type="ECO:0000259" key="1">
    <source>
        <dbReference type="Pfam" id="PF25273"/>
    </source>
</evidence>
<dbReference type="AlphaFoldDB" id="A0AA89C4H6"/>
<evidence type="ECO:0000313" key="3">
    <source>
        <dbReference type="Proteomes" id="UP001186944"/>
    </source>
</evidence>
<keyword evidence="3" id="KW-1185">Reference proteome</keyword>
<proteinExistence type="predicted"/>
<dbReference type="PANTHER" id="PTHR33153">
    <property type="entry name" value="MYND-TYPE DOMAIN-CONTAINING PROTEIN"/>
    <property type="match status" value="1"/>
</dbReference>
<reference evidence="2" key="1">
    <citation type="submission" date="2019-08" db="EMBL/GenBank/DDBJ databases">
        <title>The improved chromosome-level genome for the pearl oyster Pinctada fucata martensii using PacBio sequencing and Hi-C.</title>
        <authorList>
            <person name="Zheng Z."/>
        </authorList>
    </citation>
    <scope>NUCLEOTIDE SEQUENCE</scope>
    <source>
        <strain evidence="2">ZZ-2019</strain>
        <tissue evidence="2">Adductor muscle</tissue>
    </source>
</reference>
<accession>A0AA89C4H6</accession>